<dbReference type="PANTHER" id="PTHR40099:SF1">
    <property type="entry name" value="ACETOLACTATE SYNTHASE, SMALL SUBUNIT"/>
    <property type="match status" value="1"/>
</dbReference>
<dbReference type="KEGG" id="mear:Mpt1_c05630"/>
<dbReference type="EMBL" id="CP010070">
    <property type="protein sequence ID" value="AIZ56453.1"/>
    <property type="molecule type" value="Genomic_DNA"/>
</dbReference>
<sequence>MENENIITQLSIFVSNEPGRLAAIASVLGDFKINIKGFNLAESSEFGILRTIVDEPDRAFEQIRSKGMIVKKTDMIAVALGDSPGSFFVAADVLGRSKINVEYAYAYSGKNLNYLFVKVDDIDKAIKVLKEAKIRLIKRSEI</sequence>
<dbReference type="InterPro" id="IPR045739">
    <property type="entry name" value="ACT_dom_pair"/>
</dbReference>
<dbReference type="InterPro" id="IPR002912">
    <property type="entry name" value="ACT_dom"/>
</dbReference>
<dbReference type="Proteomes" id="UP000030787">
    <property type="component" value="Chromosome"/>
</dbReference>
<protein>
    <submittedName>
        <fullName evidence="2">ACT domain protein</fullName>
    </submittedName>
</protein>
<dbReference type="HOGENOM" id="CLU_136790_2_1_2"/>
<accession>A0A0A7LBR1</accession>
<evidence type="ECO:0000259" key="1">
    <source>
        <dbReference type="PROSITE" id="PS51671"/>
    </source>
</evidence>
<name>A0A0A7LBR1_9ARCH</name>
<feature type="domain" description="ACT" evidence="1">
    <location>
        <begin position="9"/>
        <end position="84"/>
    </location>
</feature>
<dbReference type="PROSITE" id="PS51671">
    <property type="entry name" value="ACT"/>
    <property type="match status" value="1"/>
</dbReference>
<reference evidence="2 3" key="1">
    <citation type="journal article" date="2014" name="Appl. Environ. Microbiol.">
        <title>Comparative Genome Analysis of 'Candidatus Methanoplasma termitum' Indicates a New Mode of Energy Metabolism in the Seventh Order of Methanogens.</title>
        <authorList>
            <person name="Lang K."/>
            <person name="Schuldes J."/>
            <person name="Klingl A."/>
            <person name="Poehlein A."/>
            <person name="Daniel R."/>
            <person name="Brune A."/>
        </authorList>
    </citation>
    <scope>NUCLEOTIDE SEQUENCE [LARGE SCALE GENOMIC DNA]</scope>
    <source>
        <strain evidence="3">Mpt1</strain>
    </source>
</reference>
<evidence type="ECO:0000313" key="2">
    <source>
        <dbReference type="EMBL" id="AIZ56453.1"/>
    </source>
</evidence>
<proteinExistence type="predicted"/>
<dbReference type="OrthoDB" id="53154at2157"/>
<organism evidence="2 3">
    <name type="scientific">Candidatus Methanoplasma termitum</name>
    <dbReference type="NCBI Taxonomy" id="1577791"/>
    <lineage>
        <taxon>Archaea</taxon>
        <taxon>Methanobacteriati</taxon>
        <taxon>Thermoplasmatota</taxon>
        <taxon>Thermoplasmata</taxon>
        <taxon>Methanomassiliicoccales</taxon>
        <taxon>Methanomassiliicoccaceae</taxon>
        <taxon>Candidatus Methanoplasma</taxon>
    </lineage>
</organism>
<dbReference type="Gene3D" id="3.30.2130.10">
    <property type="entry name" value="VC0802-like"/>
    <property type="match status" value="1"/>
</dbReference>
<gene>
    <name evidence="2" type="ORF">Mpt1_c05630</name>
</gene>
<evidence type="ECO:0000313" key="3">
    <source>
        <dbReference type="Proteomes" id="UP000030787"/>
    </source>
</evidence>
<dbReference type="PANTHER" id="PTHR40099">
    <property type="entry name" value="ACETOLACTATE SYNTHASE, SMALL SUBUNIT"/>
    <property type="match status" value="1"/>
</dbReference>
<dbReference type="Pfam" id="PF19571">
    <property type="entry name" value="ACT_8"/>
    <property type="match status" value="1"/>
</dbReference>
<keyword evidence="3" id="KW-1185">Reference proteome</keyword>
<dbReference type="RefSeq" id="WP_048111893.1">
    <property type="nucleotide sequence ID" value="NZ_CP010070.1"/>
</dbReference>
<dbReference type="AlphaFoldDB" id="A0A0A7LBR1"/>
<dbReference type="STRING" id="1577791.Mpt1_c05630"/>
<dbReference type="InterPro" id="IPR045865">
    <property type="entry name" value="ACT-like_dom_sf"/>
</dbReference>
<dbReference type="GeneID" id="24818229"/>
<dbReference type="SUPFAM" id="SSF55021">
    <property type="entry name" value="ACT-like"/>
    <property type="match status" value="2"/>
</dbReference>